<dbReference type="CDD" id="cd00190">
    <property type="entry name" value="Tryp_SPc"/>
    <property type="match status" value="1"/>
</dbReference>
<evidence type="ECO:0000256" key="2">
    <source>
        <dbReference type="ARBA" id="ARBA00024195"/>
    </source>
</evidence>
<dbReference type="RefSeq" id="XP_036365259.1">
    <property type="nucleotide sequence ID" value="XM_036509366.1"/>
</dbReference>
<evidence type="ECO:0000313" key="5">
    <source>
        <dbReference type="Proteomes" id="UP000515154"/>
    </source>
</evidence>
<dbReference type="InterPro" id="IPR043504">
    <property type="entry name" value="Peptidase_S1_PA_chymotrypsin"/>
</dbReference>
<dbReference type="InterPro" id="IPR018114">
    <property type="entry name" value="TRYPSIN_HIS"/>
</dbReference>
<dbReference type="InterPro" id="IPR001254">
    <property type="entry name" value="Trypsin_dom"/>
</dbReference>
<reference evidence="6" key="1">
    <citation type="submission" date="2025-08" db="UniProtKB">
        <authorList>
            <consortium name="RefSeq"/>
        </authorList>
    </citation>
    <scope>IDENTIFICATION</scope>
</reference>
<dbReference type="GO" id="GO:0006508">
    <property type="term" value="P:proteolysis"/>
    <property type="evidence" value="ECO:0007669"/>
    <property type="project" value="InterPro"/>
</dbReference>
<dbReference type="PROSITE" id="PS50240">
    <property type="entry name" value="TRYPSIN_DOM"/>
    <property type="match status" value="1"/>
</dbReference>
<name>A0A7E6FBX8_9MOLL</name>
<protein>
    <submittedName>
        <fullName evidence="6">Granzyme E isoform X1</fullName>
    </submittedName>
</protein>
<dbReference type="SUPFAM" id="SSF50494">
    <property type="entry name" value="Trypsin-like serine proteases"/>
    <property type="match status" value="1"/>
</dbReference>
<dbReference type="InterPro" id="IPR001314">
    <property type="entry name" value="Peptidase_S1A"/>
</dbReference>
<dbReference type="GO" id="GO:0004252">
    <property type="term" value="F:serine-type endopeptidase activity"/>
    <property type="evidence" value="ECO:0007669"/>
    <property type="project" value="InterPro"/>
</dbReference>
<comment type="similarity">
    <text evidence="2">Belongs to the peptidase S1 family. CLIP subfamily.</text>
</comment>
<dbReference type="PRINTS" id="PR00722">
    <property type="entry name" value="CHYMOTRYPSIN"/>
</dbReference>
<evidence type="ECO:0000259" key="4">
    <source>
        <dbReference type="PROSITE" id="PS50240"/>
    </source>
</evidence>
<dbReference type="AlphaFoldDB" id="A0A7E6FBX8"/>
<proteinExistence type="inferred from homology"/>
<dbReference type="KEGG" id="osn:115219441"/>
<feature type="chain" id="PRO_5028942615" evidence="3">
    <location>
        <begin position="43"/>
        <end position="299"/>
    </location>
</feature>
<dbReference type="Pfam" id="PF00089">
    <property type="entry name" value="Trypsin"/>
    <property type="match status" value="1"/>
</dbReference>
<organism evidence="5 6">
    <name type="scientific">Octopus sinensis</name>
    <name type="common">East Asian common octopus</name>
    <dbReference type="NCBI Taxonomy" id="2607531"/>
    <lineage>
        <taxon>Eukaryota</taxon>
        <taxon>Metazoa</taxon>
        <taxon>Spiralia</taxon>
        <taxon>Lophotrochozoa</taxon>
        <taxon>Mollusca</taxon>
        <taxon>Cephalopoda</taxon>
        <taxon>Coleoidea</taxon>
        <taxon>Octopodiformes</taxon>
        <taxon>Octopoda</taxon>
        <taxon>Incirrata</taxon>
        <taxon>Octopodidae</taxon>
        <taxon>Octopus</taxon>
    </lineage>
</organism>
<dbReference type="InterPro" id="IPR051487">
    <property type="entry name" value="Ser/Thr_Proteases_Immune/Dev"/>
</dbReference>
<keyword evidence="1" id="KW-1015">Disulfide bond</keyword>
<feature type="domain" description="Peptidase S1" evidence="4">
    <location>
        <begin position="54"/>
        <end position="279"/>
    </location>
</feature>
<dbReference type="Proteomes" id="UP000515154">
    <property type="component" value="Linkage group LG14"/>
</dbReference>
<dbReference type="InterPro" id="IPR009003">
    <property type="entry name" value="Peptidase_S1_PA"/>
</dbReference>
<dbReference type="Gene3D" id="2.40.10.10">
    <property type="entry name" value="Trypsin-like serine proteases"/>
    <property type="match status" value="1"/>
</dbReference>
<evidence type="ECO:0000256" key="3">
    <source>
        <dbReference type="SAM" id="SignalP"/>
    </source>
</evidence>
<feature type="signal peptide" evidence="3">
    <location>
        <begin position="1"/>
        <end position="42"/>
    </location>
</feature>
<dbReference type="SMART" id="SM00020">
    <property type="entry name" value="Tryp_SPc"/>
    <property type="match status" value="1"/>
</dbReference>
<dbReference type="PANTHER" id="PTHR24256">
    <property type="entry name" value="TRYPTASE-RELATED"/>
    <property type="match status" value="1"/>
</dbReference>
<dbReference type="PROSITE" id="PS00134">
    <property type="entry name" value="TRYPSIN_HIS"/>
    <property type="match status" value="1"/>
</dbReference>
<accession>A0A7E6FBX8</accession>
<sequence length="299" mass="33268">MVIGQRWLSTLETAGRRGPYRPVVAFFTWLSLFVHIMATGQGYHDQESLGSYAVANGKVTSIFKHPSAVFVRISVGTCSGNLISSHFILTASHCTFKPPPIEVYVGDNKKFSGRKYTIKAVIRHPDYGGNVTGRRNDIAMLYTKVPVQLSKSVQIAEMIKPVDVNNLKDTCYVAGWGRLSRKKKILTNTLHEGVMVMTNPKDCRSENSSFSEDSDICMKRFMPKLQTTANGDSGAGLFCYSNARSRYVLAGANSGGIGYNLTVFSKISFYSKWIRSVFRKQRNGDFDTGDPNKMIIRSI</sequence>
<evidence type="ECO:0000313" key="6">
    <source>
        <dbReference type="RefSeq" id="XP_036365259.1"/>
    </source>
</evidence>
<evidence type="ECO:0000256" key="1">
    <source>
        <dbReference type="ARBA" id="ARBA00023157"/>
    </source>
</evidence>
<keyword evidence="3" id="KW-0732">Signal</keyword>
<keyword evidence="5" id="KW-1185">Reference proteome</keyword>
<gene>
    <name evidence="6" type="primary">LOC115219441</name>
</gene>